<evidence type="ECO:0000313" key="1">
    <source>
        <dbReference type="EMBL" id="KAH9368027.1"/>
    </source>
</evidence>
<evidence type="ECO:0000313" key="2">
    <source>
        <dbReference type="Proteomes" id="UP000821853"/>
    </source>
</evidence>
<proteinExistence type="predicted"/>
<comment type="caution">
    <text evidence="1">The sequence shown here is derived from an EMBL/GenBank/DDBJ whole genome shotgun (WGS) entry which is preliminary data.</text>
</comment>
<reference evidence="1 2" key="1">
    <citation type="journal article" date="2020" name="Cell">
        <title>Large-Scale Comparative Analyses of Tick Genomes Elucidate Their Genetic Diversity and Vector Capacities.</title>
        <authorList>
            <consortium name="Tick Genome and Microbiome Consortium (TIGMIC)"/>
            <person name="Jia N."/>
            <person name="Wang J."/>
            <person name="Shi W."/>
            <person name="Du L."/>
            <person name="Sun Y."/>
            <person name="Zhan W."/>
            <person name="Jiang J.F."/>
            <person name="Wang Q."/>
            <person name="Zhang B."/>
            <person name="Ji P."/>
            <person name="Bell-Sakyi L."/>
            <person name="Cui X.M."/>
            <person name="Yuan T.T."/>
            <person name="Jiang B.G."/>
            <person name="Yang W.F."/>
            <person name="Lam T.T."/>
            <person name="Chang Q.C."/>
            <person name="Ding S.J."/>
            <person name="Wang X.J."/>
            <person name="Zhu J.G."/>
            <person name="Ruan X.D."/>
            <person name="Zhao L."/>
            <person name="Wei J.T."/>
            <person name="Ye R.Z."/>
            <person name="Que T.C."/>
            <person name="Du C.H."/>
            <person name="Zhou Y.H."/>
            <person name="Cheng J.X."/>
            <person name="Dai P.F."/>
            <person name="Guo W.B."/>
            <person name="Han X.H."/>
            <person name="Huang E.J."/>
            <person name="Li L.F."/>
            <person name="Wei W."/>
            <person name="Gao Y.C."/>
            <person name="Liu J.Z."/>
            <person name="Shao H.Z."/>
            <person name="Wang X."/>
            <person name="Wang C.C."/>
            <person name="Yang T.C."/>
            <person name="Huo Q.B."/>
            <person name="Li W."/>
            <person name="Chen H.Y."/>
            <person name="Chen S.E."/>
            <person name="Zhou L.G."/>
            <person name="Ni X.B."/>
            <person name="Tian J.H."/>
            <person name="Sheng Y."/>
            <person name="Liu T."/>
            <person name="Pan Y.S."/>
            <person name="Xia L.Y."/>
            <person name="Li J."/>
            <person name="Zhao F."/>
            <person name="Cao W.C."/>
        </authorList>
    </citation>
    <scope>NUCLEOTIDE SEQUENCE [LARGE SCALE GENOMIC DNA]</scope>
    <source>
        <strain evidence="1">HaeL-2018</strain>
    </source>
</reference>
<dbReference type="GO" id="GO:0016805">
    <property type="term" value="F:dipeptidase activity"/>
    <property type="evidence" value="ECO:0007669"/>
    <property type="project" value="TreeGrafter"/>
</dbReference>
<dbReference type="EMBL" id="JABSTR010000004">
    <property type="protein sequence ID" value="KAH9368027.1"/>
    <property type="molecule type" value="Genomic_DNA"/>
</dbReference>
<dbReference type="PANTHER" id="PTHR30575">
    <property type="entry name" value="PEPTIDASE M20"/>
    <property type="match status" value="1"/>
</dbReference>
<dbReference type="AlphaFoldDB" id="A0A9J6FYT7"/>
<dbReference type="InterPro" id="IPR052030">
    <property type="entry name" value="Peptidase_M20/M20A_hydrolases"/>
</dbReference>
<keyword evidence="2" id="KW-1185">Reference proteome</keyword>
<dbReference type="OMA" id="TREFHEW"/>
<protein>
    <submittedName>
        <fullName evidence="1">Uncharacterized protein</fullName>
    </submittedName>
</protein>
<dbReference type="Gene3D" id="3.40.630.10">
    <property type="entry name" value="Zn peptidases"/>
    <property type="match status" value="1"/>
</dbReference>
<dbReference type="SUPFAM" id="SSF53187">
    <property type="entry name" value="Zn-dependent exopeptidases"/>
    <property type="match status" value="1"/>
</dbReference>
<organism evidence="1 2">
    <name type="scientific">Haemaphysalis longicornis</name>
    <name type="common">Bush tick</name>
    <dbReference type="NCBI Taxonomy" id="44386"/>
    <lineage>
        <taxon>Eukaryota</taxon>
        <taxon>Metazoa</taxon>
        <taxon>Ecdysozoa</taxon>
        <taxon>Arthropoda</taxon>
        <taxon>Chelicerata</taxon>
        <taxon>Arachnida</taxon>
        <taxon>Acari</taxon>
        <taxon>Parasitiformes</taxon>
        <taxon>Ixodida</taxon>
        <taxon>Ixodoidea</taxon>
        <taxon>Ixodidae</taxon>
        <taxon>Haemaphysalinae</taxon>
        <taxon>Haemaphysalis</taxon>
    </lineage>
</organism>
<dbReference type="VEuPathDB" id="VectorBase:HLOH_057713"/>
<sequence length="114" mass="12443">MTHVEKFGASTDAGNVSQELPTLHPIFAIPAADGNHTLAFAVGANAPEAQPPTLRAAKILALTALDLFTDPALLSEVTREFHEWKSAYHNGEHLELVKEYSRGTYRTIAKFVQT</sequence>
<gene>
    <name evidence="1" type="ORF">HPB48_022293</name>
</gene>
<accession>A0A9J6FYT7</accession>
<name>A0A9J6FYT7_HAELO</name>
<dbReference type="Proteomes" id="UP000821853">
    <property type="component" value="Chromosome 2"/>
</dbReference>
<dbReference type="OrthoDB" id="6119954at2759"/>
<dbReference type="PANTHER" id="PTHR30575:SF0">
    <property type="entry name" value="XAA-ARG DIPEPTIDASE"/>
    <property type="match status" value="1"/>
</dbReference>